<name>A0A816G166_ADIRI</name>
<dbReference type="AlphaFoldDB" id="A0A816G166"/>
<dbReference type="PANTHER" id="PTHR10130:SF0">
    <property type="entry name" value="GH08708P"/>
    <property type="match status" value="1"/>
</dbReference>
<keyword evidence="4" id="KW-1185">Reference proteome</keyword>
<dbReference type="InterPro" id="IPR011990">
    <property type="entry name" value="TPR-like_helical_dom_sf"/>
</dbReference>
<evidence type="ECO:0000256" key="2">
    <source>
        <dbReference type="ARBA" id="ARBA00022803"/>
    </source>
</evidence>
<proteinExistence type="predicted"/>
<dbReference type="EMBL" id="CAJNOR010012629">
    <property type="protein sequence ID" value="CAF1668858.1"/>
    <property type="molecule type" value="Genomic_DNA"/>
</dbReference>
<dbReference type="GO" id="GO:0005829">
    <property type="term" value="C:cytosol"/>
    <property type="evidence" value="ECO:0007669"/>
    <property type="project" value="TreeGrafter"/>
</dbReference>
<dbReference type="SUPFAM" id="SSF48452">
    <property type="entry name" value="TPR-like"/>
    <property type="match status" value="1"/>
</dbReference>
<dbReference type="InterPro" id="IPR024111">
    <property type="entry name" value="PEX5/PEX5L"/>
</dbReference>
<dbReference type="GO" id="GO:0005052">
    <property type="term" value="F:peroxisome matrix targeting signal-1 binding"/>
    <property type="evidence" value="ECO:0007669"/>
    <property type="project" value="TreeGrafter"/>
</dbReference>
<protein>
    <submittedName>
        <fullName evidence="3">Uncharacterized protein</fullName>
    </submittedName>
</protein>
<evidence type="ECO:0000256" key="1">
    <source>
        <dbReference type="ARBA" id="ARBA00022737"/>
    </source>
</evidence>
<evidence type="ECO:0000313" key="4">
    <source>
        <dbReference type="Proteomes" id="UP000663828"/>
    </source>
</evidence>
<dbReference type="GO" id="GO:0005778">
    <property type="term" value="C:peroxisomal membrane"/>
    <property type="evidence" value="ECO:0007669"/>
    <property type="project" value="TreeGrafter"/>
</dbReference>
<comment type="caution">
    <text evidence="3">The sequence shown here is derived from an EMBL/GenBank/DDBJ whole genome shotgun (WGS) entry which is preliminary data.</text>
</comment>
<accession>A0A816G166</accession>
<sequence>MTTSRTLLQPECGTTNPLIKLTEFHKHDKTLVTQDGLINRSSSINSASNNSNVHGDATVDKFVNEYHNSSSAAPNTFRLRDLLTSLSSSDNQGCDWAQEFLDPYFNSTRIVRPQFQQQLFEHEQNYFPSLPPPILHPRPIFLDQQLFPPQIEFANDATSAANVILSFLGDNQFAAKIEDDVLPSIETNELKQSNTENLPTENNQLQPPRSFYEESNSHMSHYIEYKFDQQNPFWDLIDPYGEGLKRLEVHDTINAILCFEAAVQKKPDHVDAWLQLGITQHTNEQDSRAICALKK</sequence>
<dbReference type="Gene3D" id="1.25.40.10">
    <property type="entry name" value="Tetratricopeptide repeat domain"/>
    <property type="match status" value="1"/>
</dbReference>
<organism evidence="3 4">
    <name type="scientific">Adineta ricciae</name>
    <name type="common">Rotifer</name>
    <dbReference type="NCBI Taxonomy" id="249248"/>
    <lineage>
        <taxon>Eukaryota</taxon>
        <taxon>Metazoa</taxon>
        <taxon>Spiralia</taxon>
        <taxon>Gnathifera</taxon>
        <taxon>Rotifera</taxon>
        <taxon>Eurotatoria</taxon>
        <taxon>Bdelloidea</taxon>
        <taxon>Adinetida</taxon>
        <taxon>Adinetidae</taxon>
        <taxon>Adineta</taxon>
    </lineage>
</organism>
<gene>
    <name evidence="3" type="ORF">XAT740_LOCUS58285</name>
</gene>
<reference evidence="3" key="1">
    <citation type="submission" date="2021-02" db="EMBL/GenBank/DDBJ databases">
        <authorList>
            <person name="Nowell W R."/>
        </authorList>
    </citation>
    <scope>NUCLEOTIDE SEQUENCE</scope>
</reference>
<keyword evidence="1" id="KW-0677">Repeat</keyword>
<dbReference type="GO" id="GO:0016560">
    <property type="term" value="P:protein import into peroxisome matrix, docking"/>
    <property type="evidence" value="ECO:0007669"/>
    <property type="project" value="TreeGrafter"/>
</dbReference>
<keyword evidence="2" id="KW-0802">TPR repeat</keyword>
<evidence type="ECO:0000313" key="3">
    <source>
        <dbReference type="EMBL" id="CAF1668858.1"/>
    </source>
</evidence>
<dbReference type="PANTHER" id="PTHR10130">
    <property type="entry name" value="PEROXISOMAL TARGETING SIGNAL 1 RECEPTOR PEX5"/>
    <property type="match status" value="1"/>
</dbReference>
<dbReference type="Proteomes" id="UP000663828">
    <property type="component" value="Unassembled WGS sequence"/>
</dbReference>